<dbReference type="AlphaFoldDB" id="A0AAJ1WYS9"/>
<dbReference type="Proteomes" id="UP001223420">
    <property type="component" value="Unassembled WGS sequence"/>
</dbReference>
<organism evidence="2 3">
    <name type="scientific">Methylobacterium brachiatum</name>
    <dbReference type="NCBI Taxonomy" id="269660"/>
    <lineage>
        <taxon>Bacteria</taxon>
        <taxon>Pseudomonadati</taxon>
        <taxon>Pseudomonadota</taxon>
        <taxon>Alphaproteobacteria</taxon>
        <taxon>Hyphomicrobiales</taxon>
        <taxon>Methylobacteriaceae</taxon>
        <taxon>Methylobacterium</taxon>
    </lineage>
</organism>
<evidence type="ECO:0000313" key="2">
    <source>
        <dbReference type="EMBL" id="MDQ0544618.1"/>
    </source>
</evidence>
<gene>
    <name evidence="2" type="ORF">QO001_003552</name>
</gene>
<sequence length="299" mass="32270">MQNVIDVVQCANQVSIKIYKVELMAGPLAYILLKRPISPDLAQLVTVLRQRYPDLDVEGVGTGSSPTGADARPSPLLKCSGRLVAVMSIEAPLPIDEHLIARASILWPGAGAAFRESTAHLFVTIMGQQEHLLPAARMTTAIVDALLSLAPDSLGVVWDAEVAQPPQFWAEMGKDAFAPYPRFPVPLWVGIHPFRDARTGGVGIVTQGLRKFVDRELELISAAGDLKLLMARTEMLAAYLIERGPVLTDGSTFGISEAERIPVRLCPSERFAGLPVISGSIAAASPQHPECRRPESEPE</sequence>
<feature type="domain" description="DUF4261" evidence="1">
    <location>
        <begin position="206"/>
        <end position="269"/>
    </location>
</feature>
<dbReference type="RefSeq" id="WP_230365243.1">
    <property type="nucleotide sequence ID" value="NZ_JAJALK010000002.1"/>
</dbReference>
<name>A0AAJ1WYS9_9HYPH</name>
<protein>
    <recommendedName>
        <fullName evidence="1">DUF4261 domain-containing protein</fullName>
    </recommendedName>
</protein>
<dbReference type="InterPro" id="IPR025357">
    <property type="entry name" value="DUF4261"/>
</dbReference>
<reference evidence="2" key="1">
    <citation type="submission" date="2023-07" db="EMBL/GenBank/DDBJ databases">
        <title>Genomic Encyclopedia of Type Strains, Phase IV (KMG-IV): sequencing the most valuable type-strain genomes for metagenomic binning, comparative biology and taxonomic classification.</title>
        <authorList>
            <person name="Goeker M."/>
        </authorList>
    </citation>
    <scope>NUCLEOTIDE SEQUENCE</scope>
    <source>
        <strain evidence="2">DSM 19569</strain>
    </source>
</reference>
<accession>A0AAJ1WYS9</accession>
<evidence type="ECO:0000259" key="1">
    <source>
        <dbReference type="Pfam" id="PF14080"/>
    </source>
</evidence>
<dbReference type="EMBL" id="JAUSWL010000005">
    <property type="protein sequence ID" value="MDQ0544618.1"/>
    <property type="molecule type" value="Genomic_DNA"/>
</dbReference>
<dbReference type="Pfam" id="PF14080">
    <property type="entry name" value="DUF4261"/>
    <property type="match status" value="1"/>
</dbReference>
<proteinExistence type="predicted"/>
<evidence type="ECO:0000313" key="3">
    <source>
        <dbReference type="Proteomes" id="UP001223420"/>
    </source>
</evidence>
<comment type="caution">
    <text evidence="2">The sequence shown here is derived from an EMBL/GenBank/DDBJ whole genome shotgun (WGS) entry which is preliminary data.</text>
</comment>